<dbReference type="InterPro" id="IPR001611">
    <property type="entry name" value="Leu-rich_rpt"/>
</dbReference>
<evidence type="ECO:0000256" key="1">
    <source>
        <dbReference type="ARBA" id="ARBA00023294"/>
    </source>
</evidence>
<keyword evidence="1" id="KW-0927">Auxin signaling pathway</keyword>
<gene>
    <name evidence="4" type="ORF">CARUB_v10020197mg</name>
</gene>
<dbReference type="SUPFAM" id="SSF52047">
    <property type="entry name" value="RNI-like"/>
    <property type="match status" value="1"/>
</dbReference>
<feature type="non-terminal residue" evidence="4">
    <location>
        <position position="1"/>
    </location>
</feature>
<dbReference type="OrthoDB" id="550575at2759"/>
<accession>R0GGU6</accession>
<dbReference type="PANTHER" id="PTHR13318:SF182">
    <property type="entry name" value="F-BOX_LRR-REPEAT PROTEIN 14"/>
    <property type="match status" value="1"/>
</dbReference>
<dbReference type="KEGG" id="crb:17894436"/>
<dbReference type="InterPro" id="IPR032675">
    <property type="entry name" value="LRR_dom_sf"/>
</dbReference>
<dbReference type="GO" id="GO:0019005">
    <property type="term" value="C:SCF ubiquitin ligase complex"/>
    <property type="evidence" value="ECO:0007669"/>
    <property type="project" value="TreeGrafter"/>
</dbReference>
<dbReference type="eggNOG" id="KOG1947">
    <property type="taxonomic scope" value="Eukaryota"/>
</dbReference>
<dbReference type="Gene3D" id="1.20.1280.50">
    <property type="match status" value="1"/>
</dbReference>
<sequence>INQGCEFFCLSRVVLMFDRETTMDELPDHLVWDILRKLQKTNDRNSVSLSCRRFYSLDNEQRYSLRIGCGLVPATDALLSLCRRFPNLSKVDIIYSGWMSKLGKQLDDQGLLVLTTNCPCLTHLTLSYCTFITDVGIRHLSSCTSLSSLVLHFAPRITGCGVLSLAVGCKKLRRLHLIRCLNVASVEWLDYFGKLETLEELCIKNCRAIGEGDLIKLRNSWRKLRSLHFEVDANYRYMKVYDQVAVERWPRQLVPCDSLVELSLGNCIIAPGRGLACVLRNCNNLEKLHLDMCIGVSDSDIIALVQKAKRLRSISLRVPSDFTLPLLNNITIRLTDESLSAISEHCSKLERFKISFSDGEFPSLFSFTVQGIVALVEKCPIRELSLDHVCSFNDIGMEALCRAQNLEILELVHCQEVSDEGMILASQIPCLRVLKLSKCLGVTDEGLRPLVGSQKLELLVVEDCPQVSRRGVHGAATSVSFRQDLSWMY</sequence>
<evidence type="ECO:0000313" key="4">
    <source>
        <dbReference type="EMBL" id="EOA35087.1"/>
    </source>
</evidence>
<dbReference type="InterPro" id="IPR041567">
    <property type="entry name" value="COI1_F-box"/>
</dbReference>
<dbReference type="FunFam" id="3.80.10.10:FF:000653">
    <property type="entry name" value="F-box/LRR-repeat protein 14"/>
    <property type="match status" value="1"/>
</dbReference>
<dbReference type="Pfam" id="PF25372">
    <property type="entry name" value="DUF7885"/>
    <property type="match status" value="1"/>
</dbReference>
<dbReference type="AlphaFoldDB" id="R0GGU6"/>
<dbReference type="SMART" id="SM00367">
    <property type="entry name" value="LRR_CC"/>
    <property type="match status" value="6"/>
</dbReference>
<feature type="domain" description="F-box/LRR-repeat protein 15-like leucin rich repeat" evidence="3">
    <location>
        <begin position="333"/>
        <end position="472"/>
    </location>
</feature>
<dbReference type="CDD" id="cd22159">
    <property type="entry name" value="F-box_AtTIR1-like"/>
    <property type="match status" value="1"/>
</dbReference>
<dbReference type="PANTHER" id="PTHR13318">
    <property type="entry name" value="PARTNER OF PAIRED, ISOFORM B-RELATED"/>
    <property type="match status" value="1"/>
</dbReference>
<dbReference type="Pfam" id="PF13516">
    <property type="entry name" value="LRR_6"/>
    <property type="match status" value="1"/>
</dbReference>
<dbReference type="Pfam" id="PF18511">
    <property type="entry name" value="F-box_5"/>
    <property type="match status" value="1"/>
</dbReference>
<dbReference type="GO" id="GO:0031146">
    <property type="term" value="P:SCF-dependent proteasomal ubiquitin-dependent protein catabolic process"/>
    <property type="evidence" value="ECO:0007669"/>
    <property type="project" value="TreeGrafter"/>
</dbReference>
<dbReference type="Gene3D" id="3.80.10.10">
    <property type="entry name" value="Ribonuclease Inhibitor"/>
    <property type="match status" value="4"/>
</dbReference>
<proteinExistence type="predicted"/>
<dbReference type="EMBL" id="KB870806">
    <property type="protein sequence ID" value="EOA35087.1"/>
    <property type="molecule type" value="Genomic_DNA"/>
</dbReference>
<organism evidence="4 5">
    <name type="scientific">Capsella rubella</name>
    <dbReference type="NCBI Taxonomy" id="81985"/>
    <lineage>
        <taxon>Eukaryota</taxon>
        <taxon>Viridiplantae</taxon>
        <taxon>Streptophyta</taxon>
        <taxon>Embryophyta</taxon>
        <taxon>Tracheophyta</taxon>
        <taxon>Spermatophyta</taxon>
        <taxon>Magnoliopsida</taxon>
        <taxon>eudicotyledons</taxon>
        <taxon>Gunneridae</taxon>
        <taxon>Pentapetalae</taxon>
        <taxon>rosids</taxon>
        <taxon>malvids</taxon>
        <taxon>Brassicales</taxon>
        <taxon>Brassicaceae</taxon>
        <taxon>Camelineae</taxon>
        <taxon>Capsella</taxon>
    </lineage>
</organism>
<evidence type="ECO:0000259" key="3">
    <source>
        <dbReference type="Pfam" id="PF25372"/>
    </source>
</evidence>
<protein>
    <submittedName>
        <fullName evidence="4">Uncharacterized protein</fullName>
    </submittedName>
</protein>
<reference evidence="5" key="1">
    <citation type="journal article" date="2013" name="Nat. Genet.">
        <title>The Capsella rubella genome and the genomic consequences of rapid mating system evolution.</title>
        <authorList>
            <person name="Slotte T."/>
            <person name="Hazzouri K.M."/>
            <person name="Agren J.A."/>
            <person name="Koenig D."/>
            <person name="Maumus F."/>
            <person name="Guo Y.L."/>
            <person name="Steige K."/>
            <person name="Platts A.E."/>
            <person name="Escobar J.S."/>
            <person name="Newman L.K."/>
            <person name="Wang W."/>
            <person name="Mandakova T."/>
            <person name="Vello E."/>
            <person name="Smith L.M."/>
            <person name="Henz S.R."/>
            <person name="Steffen J."/>
            <person name="Takuno S."/>
            <person name="Brandvain Y."/>
            <person name="Coop G."/>
            <person name="Andolfatto P."/>
            <person name="Hu T.T."/>
            <person name="Blanchette M."/>
            <person name="Clark R.M."/>
            <person name="Quesneville H."/>
            <person name="Nordborg M."/>
            <person name="Gaut B.S."/>
            <person name="Lysak M.A."/>
            <person name="Jenkins J."/>
            <person name="Grimwood J."/>
            <person name="Chapman J."/>
            <person name="Prochnik S."/>
            <person name="Shu S."/>
            <person name="Rokhsar D."/>
            <person name="Schmutz J."/>
            <person name="Weigel D."/>
            <person name="Wright S.I."/>
        </authorList>
    </citation>
    <scope>NUCLEOTIDE SEQUENCE [LARGE SCALE GENOMIC DNA]</scope>
    <source>
        <strain evidence="5">cv. Monte Gargano</strain>
    </source>
</reference>
<feature type="domain" description="COI1 F-box" evidence="2">
    <location>
        <begin position="25"/>
        <end position="62"/>
    </location>
</feature>
<dbReference type="InterPro" id="IPR057207">
    <property type="entry name" value="FBXL15_LRR"/>
</dbReference>
<dbReference type="InterPro" id="IPR006553">
    <property type="entry name" value="Leu-rich_rpt_Cys-con_subtyp"/>
</dbReference>
<keyword evidence="5" id="KW-1185">Reference proteome</keyword>
<name>R0GGU6_9BRAS</name>
<dbReference type="FunFam" id="3.80.10.10:FF:001663">
    <property type="entry name" value="F-box/LRR-repeat protein 14"/>
    <property type="match status" value="2"/>
</dbReference>
<dbReference type="FunFam" id="1.20.1280.50:FF:000023">
    <property type="entry name" value="F-box/LRR-repeat protein 4"/>
    <property type="match status" value="1"/>
</dbReference>
<dbReference type="Proteomes" id="UP000029121">
    <property type="component" value="Unassembled WGS sequence"/>
</dbReference>
<evidence type="ECO:0000313" key="5">
    <source>
        <dbReference type="Proteomes" id="UP000029121"/>
    </source>
</evidence>
<evidence type="ECO:0000259" key="2">
    <source>
        <dbReference type="Pfam" id="PF18511"/>
    </source>
</evidence>